<evidence type="ECO:0000313" key="3">
    <source>
        <dbReference type="Proteomes" id="UP000294257"/>
    </source>
</evidence>
<dbReference type="AlphaFoldDB" id="A0A4Q7KXP1"/>
<keyword evidence="3" id="KW-1185">Reference proteome</keyword>
<dbReference type="RefSeq" id="WP_242613265.1">
    <property type="nucleotide sequence ID" value="NZ_SGWQ01000003.1"/>
</dbReference>
<keyword evidence="1" id="KW-0472">Membrane</keyword>
<keyword evidence="1" id="KW-0812">Transmembrane</keyword>
<sequence length="149" mass="16082">MTNTIGGIRVPEGRYGSRDRPRSRRWKLVAWVSGALVVGGVVTFLGYTNLGTAPIETQRTGFSSVDPTTMRLNFDVVRDEPGKAAVCIVRVRSVDGAETGRKEVLIPPGGRSTSVSTVIKGTREPVTADVFGCSYQVPGYLSTDHRPTE</sequence>
<dbReference type="EMBL" id="SGWQ01000003">
    <property type="protein sequence ID" value="RZS40771.1"/>
    <property type="molecule type" value="Genomic_DNA"/>
</dbReference>
<keyword evidence="1" id="KW-1133">Transmembrane helix</keyword>
<gene>
    <name evidence="2" type="ORF">EV193_10384</name>
</gene>
<organism evidence="2 3">
    <name type="scientific">Herbihabitans rhizosphaerae</name>
    <dbReference type="NCBI Taxonomy" id="1872711"/>
    <lineage>
        <taxon>Bacteria</taxon>
        <taxon>Bacillati</taxon>
        <taxon>Actinomycetota</taxon>
        <taxon>Actinomycetes</taxon>
        <taxon>Pseudonocardiales</taxon>
        <taxon>Pseudonocardiaceae</taxon>
        <taxon>Herbihabitans</taxon>
    </lineage>
</organism>
<protein>
    <submittedName>
        <fullName evidence="2">Uncharacterized protein DUF4307</fullName>
    </submittedName>
</protein>
<feature type="transmembrane region" description="Helical" evidence="1">
    <location>
        <begin position="28"/>
        <end position="47"/>
    </location>
</feature>
<comment type="caution">
    <text evidence="2">The sequence shown here is derived from an EMBL/GenBank/DDBJ whole genome shotgun (WGS) entry which is preliminary data.</text>
</comment>
<dbReference type="Proteomes" id="UP000294257">
    <property type="component" value="Unassembled WGS sequence"/>
</dbReference>
<evidence type="ECO:0000313" key="2">
    <source>
        <dbReference type="EMBL" id="RZS40771.1"/>
    </source>
</evidence>
<proteinExistence type="predicted"/>
<dbReference type="Pfam" id="PF14155">
    <property type="entry name" value="DUF4307"/>
    <property type="match status" value="1"/>
</dbReference>
<reference evidence="2 3" key="1">
    <citation type="submission" date="2019-02" db="EMBL/GenBank/DDBJ databases">
        <title>Genomic Encyclopedia of Type Strains, Phase IV (KMG-IV): sequencing the most valuable type-strain genomes for metagenomic binning, comparative biology and taxonomic classification.</title>
        <authorList>
            <person name="Goeker M."/>
        </authorList>
    </citation>
    <scope>NUCLEOTIDE SEQUENCE [LARGE SCALE GENOMIC DNA]</scope>
    <source>
        <strain evidence="2 3">DSM 101727</strain>
    </source>
</reference>
<accession>A0A4Q7KXP1</accession>
<evidence type="ECO:0000256" key="1">
    <source>
        <dbReference type="SAM" id="Phobius"/>
    </source>
</evidence>
<dbReference type="InterPro" id="IPR025443">
    <property type="entry name" value="DUF4307"/>
</dbReference>
<name>A0A4Q7KXP1_9PSEU</name>